<sequence length="152" mass="17392">MTRRQDKCSAPGRTARQHSNRGERQRQIFNLITFSAEISLTGWFASAVSLVFGIPPAILLIAKFHRLYVEQVSWIAEAWWFFYAASFTTESVFRPVRLLPCWDWLGLSATTVAAWVVKLANLISNDEVWTVLPMVSSTECSEIWWLKTNCCS</sequence>
<comment type="caution">
    <text evidence="3">The sequence shown here is derived from an EMBL/GenBank/DDBJ whole genome shotgun (WGS) entry which is preliminary data.</text>
</comment>
<evidence type="ECO:0000313" key="3">
    <source>
        <dbReference type="EMBL" id="GMH21101.1"/>
    </source>
</evidence>
<name>A0AAD3T1V9_NEPGR</name>
<dbReference type="AlphaFoldDB" id="A0AAD3T1V9"/>
<keyword evidence="4" id="KW-1185">Reference proteome</keyword>
<evidence type="ECO:0000313" key="4">
    <source>
        <dbReference type="Proteomes" id="UP001279734"/>
    </source>
</evidence>
<dbReference type="Proteomes" id="UP001279734">
    <property type="component" value="Unassembled WGS sequence"/>
</dbReference>
<gene>
    <name evidence="3" type="ORF">Nepgr_022943</name>
</gene>
<dbReference type="EMBL" id="BSYO01000022">
    <property type="protein sequence ID" value="GMH21101.1"/>
    <property type="molecule type" value="Genomic_DNA"/>
</dbReference>
<reference evidence="3" key="1">
    <citation type="submission" date="2023-05" db="EMBL/GenBank/DDBJ databases">
        <title>Nepenthes gracilis genome sequencing.</title>
        <authorList>
            <person name="Fukushima K."/>
        </authorList>
    </citation>
    <scope>NUCLEOTIDE SEQUENCE</scope>
    <source>
        <strain evidence="3">SING2019-196</strain>
    </source>
</reference>
<keyword evidence="2" id="KW-0812">Transmembrane</keyword>
<feature type="transmembrane region" description="Helical" evidence="2">
    <location>
        <begin position="43"/>
        <end position="62"/>
    </location>
</feature>
<keyword evidence="2" id="KW-1133">Transmembrane helix</keyword>
<feature type="region of interest" description="Disordered" evidence="1">
    <location>
        <begin position="1"/>
        <end position="22"/>
    </location>
</feature>
<protein>
    <submittedName>
        <fullName evidence="3">Uncharacterized protein</fullName>
    </submittedName>
</protein>
<accession>A0AAD3T1V9</accession>
<proteinExistence type="predicted"/>
<keyword evidence="2" id="KW-0472">Membrane</keyword>
<evidence type="ECO:0000256" key="2">
    <source>
        <dbReference type="SAM" id="Phobius"/>
    </source>
</evidence>
<organism evidence="3 4">
    <name type="scientific">Nepenthes gracilis</name>
    <name type="common">Slender pitcher plant</name>
    <dbReference type="NCBI Taxonomy" id="150966"/>
    <lineage>
        <taxon>Eukaryota</taxon>
        <taxon>Viridiplantae</taxon>
        <taxon>Streptophyta</taxon>
        <taxon>Embryophyta</taxon>
        <taxon>Tracheophyta</taxon>
        <taxon>Spermatophyta</taxon>
        <taxon>Magnoliopsida</taxon>
        <taxon>eudicotyledons</taxon>
        <taxon>Gunneridae</taxon>
        <taxon>Pentapetalae</taxon>
        <taxon>Caryophyllales</taxon>
        <taxon>Nepenthaceae</taxon>
        <taxon>Nepenthes</taxon>
    </lineage>
</organism>
<evidence type="ECO:0000256" key="1">
    <source>
        <dbReference type="SAM" id="MobiDB-lite"/>
    </source>
</evidence>